<accession>A0A9P6T784</accession>
<evidence type="ECO:0000256" key="1">
    <source>
        <dbReference type="SAM" id="Phobius"/>
    </source>
</evidence>
<organism evidence="2 3">
    <name type="scientific">Cronartium quercuum f. sp. fusiforme G11</name>
    <dbReference type="NCBI Taxonomy" id="708437"/>
    <lineage>
        <taxon>Eukaryota</taxon>
        <taxon>Fungi</taxon>
        <taxon>Dikarya</taxon>
        <taxon>Basidiomycota</taxon>
        <taxon>Pucciniomycotina</taxon>
        <taxon>Pucciniomycetes</taxon>
        <taxon>Pucciniales</taxon>
        <taxon>Coleosporiaceae</taxon>
        <taxon>Cronartium</taxon>
    </lineage>
</organism>
<gene>
    <name evidence="2" type="ORF">CROQUDRAFT_110255</name>
</gene>
<proteinExistence type="predicted"/>
<evidence type="ECO:0000313" key="3">
    <source>
        <dbReference type="Proteomes" id="UP000886653"/>
    </source>
</evidence>
<feature type="transmembrane region" description="Helical" evidence="1">
    <location>
        <begin position="20"/>
        <end position="47"/>
    </location>
</feature>
<keyword evidence="3" id="KW-1185">Reference proteome</keyword>
<dbReference type="Proteomes" id="UP000886653">
    <property type="component" value="Unassembled WGS sequence"/>
</dbReference>
<protein>
    <submittedName>
        <fullName evidence="2">Uncharacterized protein</fullName>
    </submittedName>
</protein>
<dbReference type="EMBL" id="MU167371">
    <property type="protein sequence ID" value="KAG0141772.1"/>
    <property type="molecule type" value="Genomic_DNA"/>
</dbReference>
<dbReference type="AlphaFoldDB" id="A0A9P6T784"/>
<sequence length="107" mass="11922">MLLGVQAASFKFPGRKEFHLIIVGFLSVPVCALTVSRFILYTVTLFYPVASYQMFCCSNAPGRLEVVESLLEGSRRVAETVGRNGYSGGLEIGFKFLWDSKTRKFSI</sequence>
<name>A0A9P6T784_9BASI</name>
<evidence type="ECO:0000313" key="2">
    <source>
        <dbReference type="EMBL" id="KAG0141772.1"/>
    </source>
</evidence>
<keyword evidence="1" id="KW-1133">Transmembrane helix</keyword>
<keyword evidence="1" id="KW-0812">Transmembrane</keyword>
<keyword evidence="1" id="KW-0472">Membrane</keyword>
<comment type="caution">
    <text evidence="2">The sequence shown here is derived from an EMBL/GenBank/DDBJ whole genome shotgun (WGS) entry which is preliminary data.</text>
</comment>
<reference evidence="2" key="1">
    <citation type="submission" date="2013-11" db="EMBL/GenBank/DDBJ databases">
        <title>Genome sequence of the fusiform rust pathogen reveals effectors for host alternation and coevolution with pine.</title>
        <authorList>
            <consortium name="DOE Joint Genome Institute"/>
            <person name="Smith K."/>
            <person name="Pendleton A."/>
            <person name="Kubisiak T."/>
            <person name="Anderson C."/>
            <person name="Salamov A."/>
            <person name="Aerts A."/>
            <person name="Riley R."/>
            <person name="Clum A."/>
            <person name="Lindquist E."/>
            <person name="Ence D."/>
            <person name="Campbell M."/>
            <person name="Kronenberg Z."/>
            <person name="Feau N."/>
            <person name="Dhillon B."/>
            <person name="Hamelin R."/>
            <person name="Burleigh J."/>
            <person name="Smith J."/>
            <person name="Yandell M."/>
            <person name="Nelson C."/>
            <person name="Grigoriev I."/>
            <person name="Davis J."/>
        </authorList>
    </citation>
    <scope>NUCLEOTIDE SEQUENCE</scope>
    <source>
        <strain evidence="2">G11</strain>
    </source>
</reference>